<reference evidence="1 2" key="1">
    <citation type="submission" date="2019-03" db="EMBL/GenBank/DDBJ databases">
        <title>Rhodobacteraceae bacterium SM1902, a new member of the family Rhodobacteraceae isolated from Yantai.</title>
        <authorList>
            <person name="Sun Y."/>
        </authorList>
    </citation>
    <scope>NUCLEOTIDE SEQUENCE [LARGE SCALE GENOMIC DNA]</scope>
    <source>
        <strain evidence="1 2">SM1902</strain>
    </source>
</reference>
<gene>
    <name evidence="1" type="ORF">E2L05_01570</name>
</gene>
<evidence type="ECO:0000313" key="1">
    <source>
        <dbReference type="EMBL" id="TDL91293.1"/>
    </source>
</evidence>
<organism evidence="1 2">
    <name type="scientific">Meridianimarinicoccus aquatilis</name>
    <dbReference type="NCBI Taxonomy" id="2552766"/>
    <lineage>
        <taxon>Bacteria</taxon>
        <taxon>Pseudomonadati</taxon>
        <taxon>Pseudomonadota</taxon>
        <taxon>Alphaproteobacteria</taxon>
        <taxon>Rhodobacterales</taxon>
        <taxon>Paracoccaceae</taxon>
        <taxon>Meridianimarinicoccus</taxon>
    </lineage>
</organism>
<protein>
    <submittedName>
        <fullName evidence="1">Uncharacterized protein</fullName>
    </submittedName>
</protein>
<proteinExistence type="predicted"/>
<dbReference type="Proteomes" id="UP000294562">
    <property type="component" value="Unassembled WGS sequence"/>
</dbReference>
<dbReference type="EMBL" id="SMZO01000002">
    <property type="protein sequence ID" value="TDL91293.1"/>
    <property type="molecule type" value="Genomic_DNA"/>
</dbReference>
<accession>A0A4R6B5Q5</accession>
<evidence type="ECO:0000313" key="2">
    <source>
        <dbReference type="Proteomes" id="UP000294562"/>
    </source>
</evidence>
<comment type="caution">
    <text evidence="1">The sequence shown here is derived from an EMBL/GenBank/DDBJ whole genome shotgun (WGS) entry which is preliminary data.</text>
</comment>
<dbReference type="RefSeq" id="WP_133341133.1">
    <property type="nucleotide sequence ID" value="NZ_SMZO01000002.1"/>
</dbReference>
<dbReference type="AlphaFoldDB" id="A0A4R6B5Q5"/>
<keyword evidence="2" id="KW-1185">Reference proteome</keyword>
<sequence length="91" mass="9800">MRKPFDPIDPKGMIAESYVIDGIDAGQCRSIFLDWALSTEIGPNGTAPLITELLTRHGQANPSHPMTEVLREGLACPARTGRRGGRASRVG</sequence>
<dbReference type="OrthoDB" id="7778431at2"/>
<name>A0A4R6B5Q5_9RHOB</name>